<keyword evidence="3" id="KW-0677">Repeat</keyword>
<keyword evidence="5" id="KW-0472">Membrane</keyword>
<comment type="caution">
    <text evidence="6">The sequence shown here is derived from an EMBL/GenBank/DDBJ whole genome shotgun (WGS) entry which is preliminary data.</text>
</comment>
<dbReference type="PANTHER" id="PTHR47535:SF1">
    <property type="entry name" value="NESPRIN-1"/>
    <property type="match status" value="1"/>
</dbReference>
<keyword evidence="4" id="KW-1133">Transmembrane helix</keyword>
<feature type="non-terminal residue" evidence="6">
    <location>
        <position position="1"/>
    </location>
</feature>
<evidence type="ECO:0000256" key="4">
    <source>
        <dbReference type="ARBA" id="ARBA00022989"/>
    </source>
</evidence>
<sequence length="295" mass="33517">VTEIERRLHITLETVQERVVYLEQFNARWTRFQSRLDELQDWTQHSAPGLLEQVQAADLTPEERVKRSQVLQGQLAEKVAVLDVLSQEARGLVQDDADNVEAEQLRLEVERLRSSVLALNHAVDNQISSVGRDLVNWQEYKSGLQEIKPWVEQAEVKVTMGMPKPVSLQEAQQLLDSARDFEQQCEGQLTKLQGVAALGQQITCRTNAADEVDAVHSRWTAVHDQALQWGTRLEKLVGTWQEFDGQARGVDEWLQKGQRAIDETPVHINTTSVSKLEKEMARLKVGNISRHSSRC</sequence>
<keyword evidence="2" id="KW-0812">Transmembrane</keyword>
<organism evidence="6 7">
    <name type="scientific">Timema podura</name>
    <name type="common">Walking stick</name>
    <dbReference type="NCBI Taxonomy" id="61482"/>
    <lineage>
        <taxon>Eukaryota</taxon>
        <taxon>Metazoa</taxon>
        <taxon>Ecdysozoa</taxon>
        <taxon>Arthropoda</taxon>
        <taxon>Hexapoda</taxon>
        <taxon>Insecta</taxon>
        <taxon>Pterygota</taxon>
        <taxon>Neoptera</taxon>
        <taxon>Polyneoptera</taxon>
        <taxon>Phasmatodea</taxon>
        <taxon>Timematodea</taxon>
        <taxon>Timematoidea</taxon>
        <taxon>Timematidae</taxon>
        <taxon>Timema</taxon>
    </lineage>
</organism>
<dbReference type="InterPro" id="IPR002017">
    <property type="entry name" value="Spectrin_repeat"/>
</dbReference>
<accession>A0ABN7PPI1</accession>
<protein>
    <recommendedName>
        <fullName evidence="8">Microtubule-actin crosslinking factor 1</fullName>
    </recommendedName>
</protein>
<evidence type="ECO:0000313" key="7">
    <source>
        <dbReference type="Proteomes" id="UP001153148"/>
    </source>
</evidence>
<evidence type="ECO:0008006" key="8">
    <source>
        <dbReference type="Google" id="ProtNLM"/>
    </source>
</evidence>
<dbReference type="Proteomes" id="UP001153148">
    <property type="component" value="Unassembled WGS sequence"/>
</dbReference>
<evidence type="ECO:0000256" key="1">
    <source>
        <dbReference type="ARBA" id="ARBA00004370"/>
    </source>
</evidence>
<proteinExistence type="predicted"/>
<dbReference type="EMBL" id="CAJPIN010081161">
    <property type="protein sequence ID" value="CAG2068079.1"/>
    <property type="molecule type" value="Genomic_DNA"/>
</dbReference>
<evidence type="ECO:0000313" key="6">
    <source>
        <dbReference type="EMBL" id="CAG2068079.1"/>
    </source>
</evidence>
<evidence type="ECO:0000256" key="5">
    <source>
        <dbReference type="ARBA" id="ARBA00023136"/>
    </source>
</evidence>
<dbReference type="SMART" id="SM00150">
    <property type="entry name" value="SPEC"/>
    <property type="match status" value="1"/>
</dbReference>
<name>A0ABN7PPI1_TIMPD</name>
<evidence type="ECO:0000256" key="2">
    <source>
        <dbReference type="ARBA" id="ARBA00022692"/>
    </source>
</evidence>
<dbReference type="Pfam" id="PF00435">
    <property type="entry name" value="Spectrin"/>
    <property type="match status" value="1"/>
</dbReference>
<dbReference type="InterPro" id="IPR018159">
    <property type="entry name" value="Spectrin/alpha-actinin"/>
</dbReference>
<dbReference type="PANTHER" id="PTHR47535">
    <property type="entry name" value="MUSCLE-SPECIFIC PROTEIN 300 KDA, ISOFORM G"/>
    <property type="match status" value="1"/>
</dbReference>
<dbReference type="Gene3D" id="1.20.58.60">
    <property type="match status" value="1"/>
</dbReference>
<gene>
    <name evidence="6" type="ORF">TPAB3V08_LOCUS15022</name>
</gene>
<evidence type="ECO:0000256" key="3">
    <source>
        <dbReference type="ARBA" id="ARBA00022737"/>
    </source>
</evidence>
<keyword evidence="7" id="KW-1185">Reference proteome</keyword>
<reference evidence="6" key="1">
    <citation type="submission" date="2021-03" db="EMBL/GenBank/DDBJ databases">
        <authorList>
            <person name="Tran Van P."/>
        </authorList>
    </citation>
    <scope>NUCLEOTIDE SEQUENCE</scope>
</reference>
<dbReference type="InterPro" id="IPR052403">
    <property type="entry name" value="LINC-complex_assoc"/>
</dbReference>
<comment type="subcellular location">
    <subcellularLocation>
        <location evidence="1">Membrane</location>
    </subcellularLocation>
</comment>
<dbReference type="SUPFAM" id="SSF46966">
    <property type="entry name" value="Spectrin repeat"/>
    <property type="match status" value="2"/>
</dbReference>